<comment type="subcellular location">
    <subcellularLocation>
        <location evidence="1">Cell membrane</location>
        <topology evidence="1">Multi-pass membrane protein</topology>
    </subcellularLocation>
</comment>
<keyword evidence="7 21" id="KW-0812">Transmembrane</keyword>
<keyword evidence="5" id="KW-0328">Glycosyltransferase</keyword>
<evidence type="ECO:0000256" key="1">
    <source>
        <dbReference type="ARBA" id="ARBA00004651"/>
    </source>
</evidence>
<evidence type="ECO:0000256" key="4">
    <source>
        <dbReference type="ARBA" id="ARBA00022618"/>
    </source>
</evidence>
<name>A0A1G2LU51_9BACT</name>
<evidence type="ECO:0000256" key="16">
    <source>
        <dbReference type="ARBA" id="ARBA00038053"/>
    </source>
</evidence>
<evidence type="ECO:0000256" key="6">
    <source>
        <dbReference type="ARBA" id="ARBA00022679"/>
    </source>
</evidence>
<keyword evidence="8" id="KW-0133">Cell shape</keyword>
<dbReference type="GO" id="GO:0008955">
    <property type="term" value="F:peptidoglycan glycosyltransferase activity"/>
    <property type="evidence" value="ECO:0007669"/>
    <property type="project" value="UniProtKB-EC"/>
</dbReference>
<dbReference type="PANTHER" id="PTHR30474">
    <property type="entry name" value="CELL CYCLE PROTEIN"/>
    <property type="match status" value="1"/>
</dbReference>
<evidence type="ECO:0000256" key="7">
    <source>
        <dbReference type="ARBA" id="ARBA00022692"/>
    </source>
</evidence>
<evidence type="ECO:0000256" key="5">
    <source>
        <dbReference type="ARBA" id="ARBA00022676"/>
    </source>
</evidence>
<dbReference type="PROSITE" id="PS00428">
    <property type="entry name" value="FTSW_RODA_SPOVE"/>
    <property type="match status" value="1"/>
</dbReference>
<dbReference type="GO" id="GO:0071555">
    <property type="term" value="P:cell wall organization"/>
    <property type="evidence" value="ECO:0007669"/>
    <property type="project" value="UniProtKB-KW"/>
</dbReference>
<feature type="transmembrane region" description="Helical" evidence="21">
    <location>
        <begin position="9"/>
        <end position="33"/>
    </location>
</feature>
<feature type="transmembrane region" description="Helical" evidence="21">
    <location>
        <begin position="163"/>
        <end position="180"/>
    </location>
</feature>
<dbReference type="EMBL" id="MHRA01000028">
    <property type="protein sequence ID" value="OHA15116.1"/>
    <property type="molecule type" value="Genomic_DNA"/>
</dbReference>
<evidence type="ECO:0000256" key="21">
    <source>
        <dbReference type="SAM" id="Phobius"/>
    </source>
</evidence>
<dbReference type="GO" id="GO:0009252">
    <property type="term" value="P:peptidoglycan biosynthetic process"/>
    <property type="evidence" value="ECO:0007669"/>
    <property type="project" value="UniProtKB-KW"/>
</dbReference>
<evidence type="ECO:0000256" key="2">
    <source>
        <dbReference type="ARBA" id="ARBA00004752"/>
    </source>
</evidence>
<keyword evidence="13" id="KW-0961">Cell wall biogenesis/degradation</keyword>
<feature type="transmembrane region" description="Helical" evidence="21">
    <location>
        <begin position="305"/>
        <end position="326"/>
    </location>
</feature>
<dbReference type="GO" id="GO:0015648">
    <property type="term" value="F:lipid-linked peptidoglycan transporter activity"/>
    <property type="evidence" value="ECO:0007669"/>
    <property type="project" value="TreeGrafter"/>
</dbReference>
<comment type="caution">
    <text evidence="22">The sequence shown here is derived from an EMBL/GenBank/DDBJ whole genome shotgun (WGS) entry which is preliminary data.</text>
</comment>
<evidence type="ECO:0000256" key="13">
    <source>
        <dbReference type="ARBA" id="ARBA00023316"/>
    </source>
</evidence>
<feature type="transmembrane region" description="Helical" evidence="21">
    <location>
        <begin position="103"/>
        <end position="125"/>
    </location>
</feature>
<dbReference type="GO" id="GO:0051301">
    <property type="term" value="P:cell division"/>
    <property type="evidence" value="ECO:0007669"/>
    <property type="project" value="UniProtKB-KW"/>
</dbReference>
<protein>
    <recommendedName>
        <fullName evidence="17">Probable peptidoglycan glycosyltransferase FtsW</fullName>
        <ecNumber evidence="19">2.4.99.28</ecNumber>
    </recommendedName>
    <alternativeName>
        <fullName evidence="18">Cell division protein FtsW</fullName>
    </alternativeName>
    <alternativeName>
        <fullName evidence="15">Cell wall polymerase</fullName>
    </alternativeName>
    <alternativeName>
        <fullName evidence="14">Peptidoglycan polymerase</fullName>
    </alternativeName>
</protein>
<feature type="transmembrane region" description="Helical" evidence="21">
    <location>
        <begin position="73"/>
        <end position="91"/>
    </location>
</feature>
<evidence type="ECO:0000256" key="10">
    <source>
        <dbReference type="ARBA" id="ARBA00022989"/>
    </source>
</evidence>
<feature type="transmembrane region" description="Helical" evidence="21">
    <location>
        <begin position="187"/>
        <end position="208"/>
    </location>
</feature>
<evidence type="ECO:0000256" key="19">
    <source>
        <dbReference type="ARBA" id="ARBA00044770"/>
    </source>
</evidence>
<dbReference type="EC" id="2.4.99.28" evidence="19"/>
<dbReference type="AlphaFoldDB" id="A0A1G2LU51"/>
<sequence>MRKHNSDRILLGIVAILILSGFFILASAFLGPAAKKVEIFYAALSKQILIGLVGGGALFFIASRIPYHFWRKISIPLFLASFLLTALVFYPQLGVMHGGARRWLRIGFLFFQPSEVLKFGFLVYLSSWMASHKERVASLKYGLAPFLIITALVAGLLFKEPNMSALIVIGIIAVALFFIAGGRFKEIAIMVLIGAGLIFLAAQTKPYIKERLNVFLNPDYDPQGQSYQLKQSLIAFGSGGIFGRGFGMGVQKFNYLPEPTGDSIFAIIGEEFGFIGTSFLIFLFLLFMFRGFLIAIRSPDNFGRLLGSGIVILIITQSFMNMASMLGVFPLTGLPLPFISQGGSALVMVLLESGVLLNISRYKK</sequence>
<keyword evidence="6" id="KW-0808">Transferase</keyword>
<dbReference type="GO" id="GO:0032153">
    <property type="term" value="C:cell division site"/>
    <property type="evidence" value="ECO:0007669"/>
    <property type="project" value="TreeGrafter"/>
</dbReference>
<feature type="transmembrane region" description="Helical" evidence="21">
    <location>
        <begin position="137"/>
        <end position="157"/>
    </location>
</feature>
<dbReference type="Pfam" id="PF01098">
    <property type="entry name" value="FTSW_RODA_SPOVE"/>
    <property type="match status" value="1"/>
</dbReference>
<comment type="pathway">
    <text evidence="2">Cell wall biogenesis; peptidoglycan biosynthesis.</text>
</comment>
<keyword evidence="9" id="KW-0573">Peptidoglycan synthesis</keyword>
<dbReference type="PANTHER" id="PTHR30474:SF2">
    <property type="entry name" value="PEPTIDOGLYCAN GLYCOSYLTRANSFERASE FTSW-RELATED"/>
    <property type="match status" value="1"/>
</dbReference>
<dbReference type="GO" id="GO:0005886">
    <property type="term" value="C:plasma membrane"/>
    <property type="evidence" value="ECO:0007669"/>
    <property type="project" value="UniProtKB-SubCell"/>
</dbReference>
<dbReference type="InterPro" id="IPR001182">
    <property type="entry name" value="FtsW/RodA"/>
</dbReference>
<organism evidence="22 23">
    <name type="scientific">Candidatus Tagabacteria bacterium RIFCSPLOWO2_01_FULL_42_9</name>
    <dbReference type="NCBI Taxonomy" id="1802296"/>
    <lineage>
        <taxon>Bacteria</taxon>
        <taxon>Candidatus Tagaibacteriota</taxon>
    </lineage>
</organism>
<dbReference type="InterPro" id="IPR013437">
    <property type="entry name" value="FtsW"/>
</dbReference>
<reference evidence="22 23" key="1">
    <citation type="journal article" date="2016" name="Nat. Commun.">
        <title>Thousands of microbial genomes shed light on interconnected biogeochemical processes in an aquifer system.</title>
        <authorList>
            <person name="Anantharaman K."/>
            <person name="Brown C.T."/>
            <person name="Hug L.A."/>
            <person name="Sharon I."/>
            <person name="Castelle C.J."/>
            <person name="Probst A.J."/>
            <person name="Thomas B.C."/>
            <person name="Singh A."/>
            <person name="Wilkins M.J."/>
            <person name="Karaoz U."/>
            <person name="Brodie E.L."/>
            <person name="Williams K.H."/>
            <person name="Hubbard S.S."/>
            <person name="Banfield J.F."/>
        </authorList>
    </citation>
    <scope>NUCLEOTIDE SEQUENCE [LARGE SCALE GENOMIC DNA]</scope>
</reference>
<dbReference type="NCBIfam" id="TIGR02614">
    <property type="entry name" value="ftsW"/>
    <property type="match status" value="1"/>
</dbReference>
<comment type="catalytic activity">
    <reaction evidence="20">
        <text>[GlcNAc-(1-&gt;4)-Mur2Ac(oyl-L-Ala-gamma-D-Glu-L-Lys-D-Ala-D-Ala)](n)-di-trans,octa-cis-undecaprenyl diphosphate + beta-D-GlcNAc-(1-&gt;4)-Mur2Ac(oyl-L-Ala-gamma-D-Glu-L-Lys-D-Ala-D-Ala)-di-trans,octa-cis-undecaprenyl diphosphate = [GlcNAc-(1-&gt;4)-Mur2Ac(oyl-L-Ala-gamma-D-Glu-L-Lys-D-Ala-D-Ala)](n+1)-di-trans,octa-cis-undecaprenyl diphosphate + di-trans,octa-cis-undecaprenyl diphosphate + H(+)</text>
        <dbReference type="Rhea" id="RHEA:23708"/>
        <dbReference type="Rhea" id="RHEA-COMP:9602"/>
        <dbReference type="Rhea" id="RHEA-COMP:9603"/>
        <dbReference type="ChEBI" id="CHEBI:15378"/>
        <dbReference type="ChEBI" id="CHEBI:58405"/>
        <dbReference type="ChEBI" id="CHEBI:60033"/>
        <dbReference type="ChEBI" id="CHEBI:78435"/>
        <dbReference type="EC" id="2.4.99.28"/>
    </reaction>
</comment>
<evidence type="ECO:0000256" key="3">
    <source>
        <dbReference type="ARBA" id="ARBA00022475"/>
    </source>
</evidence>
<keyword evidence="3" id="KW-1003">Cell membrane</keyword>
<evidence type="ECO:0000256" key="8">
    <source>
        <dbReference type="ARBA" id="ARBA00022960"/>
    </source>
</evidence>
<dbReference type="GO" id="GO:0008360">
    <property type="term" value="P:regulation of cell shape"/>
    <property type="evidence" value="ECO:0007669"/>
    <property type="project" value="UniProtKB-KW"/>
</dbReference>
<dbReference type="Proteomes" id="UP000178116">
    <property type="component" value="Unassembled WGS sequence"/>
</dbReference>
<dbReference type="InterPro" id="IPR018365">
    <property type="entry name" value="Cell_cycle_FtsW-rel_CS"/>
</dbReference>
<evidence type="ECO:0000313" key="22">
    <source>
        <dbReference type="EMBL" id="OHA15116.1"/>
    </source>
</evidence>
<evidence type="ECO:0000256" key="14">
    <source>
        <dbReference type="ARBA" id="ARBA00032370"/>
    </source>
</evidence>
<evidence type="ECO:0000256" key="11">
    <source>
        <dbReference type="ARBA" id="ARBA00023136"/>
    </source>
</evidence>
<comment type="similarity">
    <text evidence="16">Belongs to the SEDS family. FtsW subfamily.</text>
</comment>
<keyword evidence="12" id="KW-0131">Cell cycle</keyword>
<evidence type="ECO:0000256" key="17">
    <source>
        <dbReference type="ARBA" id="ARBA00041185"/>
    </source>
</evidence>
<gene>
    <name evidence="22" type="ORF">A3A10_00395</name>
</gene>
<evidence type="ECO:0000256" key="12">
    <source>
        <dbReference type="ARBA" id="ARBA00023306"/>
    </source>
</evidence>
<feature type="transmembrane region" description="Helical" evidence="21">
    <location>
        <begin position="338"/>
        <end position="359"/>
    </location>
</feature>
<evidence type="ECO:0000256" key="20">
    <source>
        <dbReference type="ARBA" id="ARBA00049902"/>
    </source>
</evidence>
<evidence type="ECO:0000256" key="15">
    <source>
        <dbReference type="ARBA" id="ARBA00033270"/>
    </source>
</evidence>
<accession>A0A1G2LU51</accession>
<feature type="transmembrane region" description="Helical" evidence="21">
    <location>
        <begin position="39"/>
        <end position="61"/>
    </location>
</feature>
<keyword evidence="10 21" id="KW-1133">Transmembrane helix</keyword>
<keyword evidence="4 22" id="KW-0132">Cell division</keyword>
<proteinExistence type="inferred from homology"/>
<evidence type="ECO:0000313" key="23">
    <source>
        <dbReference type="Proteomes" id="UP000178116"/>
    </source>
</evidence>
<evidence type="ECO:0000256" key="9">
    <source>
        <dbReference type="ARBA" id="ARBA00022984"/>
    </source>
</evidence>
<feature type="transmembrane region" description="Helical" evidence="21">
    <location>
        <begin position="272"/>
        <end position="293"/>
    </location>
</feature>
<evidence type="ECO:0000256" key="18">
    <source>
        <dbReference type="ARBA" id="ARBA00041418"/>
    </source>
</evidence>
<keyword evidence="11 21" id="KW-0472">Membrane</keyword>